<dbReference type="Proteomes" id="UP001166784">
    <property type="component" value="Unassembled WGS sequence"/>
</dbReference>
<proteinExistence type="predicted"/>
<reference evidence="1" key="2">
    <citation type="journal article" date="2023" name="Int. J. Syst. Evol. Microbiol.">
        <title>Streptomyces marispadix sp. nov., isolated from marine beach sediment of the Northern Coast of Portugal.</title>
        <authorList>
            <person name="dos Santos J.D.N."/>
            <person name="Vitorino I.R."/>
            <person name="Kallscheuer N."/>
            <person name="Srivastava A."/>
            <person name="Krautwurst S."/>
            <person name="Marz M."/>
            <person name="Jogler C."/>
            <person name="Lobo Da Cunha A."/>
            <person name="Catita J."/>
            <person name="Goncalves H."/>
            <person name="Gonzalez I."/>
            <person name="Reyes F."/>
            <person name="Lage O.M."/>
        </authorList>
    </citation>
    <scope>NUCLEOTIDE SEQUENCE</scope>
    <source>
        <strain evidence="1">M600PL45_2</strain>
    </source>
</reference>
<gene>
    <name evidence="1" type="ORF">MMA15_17010</name>
</gene>
<sequence length="80" mass="8952">MSTESKIQYVTVAGAHVTVTPHPDEKVTKASCGGCSQYENEAWHLDYFRGGESYAAQYAEELTREWVQARAEKCRALPRG</sequence>
<accession>A0ABS9T0R7</accession>
<name>A0ABS9T0R7_9ACTN</name>
<evidence type="ECO:0000313" key="2">
    <source>
        <dbReference type="Proteomes" id="UP001166784"/>
    </source>
</evidence>
<keyword evidence="2" id="KW-1185">Reference proteome</keyword>
<comment type="caution">
    <text evidence="1">The sequence shown here is derived from an EMBL/GenBank/DDBJ whole genome shotgun (WGS) entry which is preliminary data.</text>
</comment>
<dbReference type="EMBL" id="JAKWJU010000002">
    <property type="protein sequence ID" value="MCH6162023.1"/>
    <property type="molecule type" value="Genomic_DNA"/>
</dbReference>
<dbReference type="RefSeq" id="WP_241060789.1">
    <property type="nucleotide sequence ID" value="NZ_JAKWJU010000002.1"/>
</dbReference>
<reference evidence="1" key="1">
    <citation type="submission" date="2022-03" db="EMBL/GenBank/DDBJ databases">
        <authorList>
            <person name="Santos J.D.N."/>
            <person name="Kallscheuer N."/>
            <person name="Jogler C."/>
            <person name="Lage O.M."/>
        </authorList>
    </citation>
    <scope>NUCLEOTIDE SEQUENCE</scope>
    <source>
        <strain evidence="1">M600PL45_2</strain>
    </source>
</reference>
<evidence type="ECO:0000313" key="1">
    <source>
        <dbReference type="EMBL" id="MCH6162023.1"/>
    </source>
</evidence>
<organism evidence="1 2">
    <name type="scientific">Streptomyces marispadix</name>
    <dbReference type="NCBI Taxonomy" id="2922868"/>
    <lineage>
        <taxon>Bacteria</taxon>
        <taxon>Bacillati</taxon>
        <taxon>Actinomycetota</taxon>
        <taxon>Actinomycetes</taxon>
        <taxon>Kitasatosporales</taxon>
        <taxon>Streptomycetaceae</taxon>
        <taxon>Streptomyces</taxon>
    </lineage>
</organism>
<protein>
    <submittedName>
        <fullName evidence="1">Uncharacterized protein</fullName>
    </submittedName>
</protein>